<gene>
    <name evidence="1" type="ORF">B0F90DRAFT_100877</name>
</gene>
<comment type="caution">
    <text evidence="1">The sequence shown here is derived from an EMBL/GenBank/DDBJ whole genome shotgun (WGS) entry which is preliminary data.</text>
</comment>
<dbReference type="Proteomes" id="UP001203297">
    <property type="component" value="Unassembled WGS sequence"/>
</dbReference>
<protein>
    <submittedName>
        <fullName evidence="1">Uncharacterized protein</fullName>
    </submittedName>
</protein>
<organism evidence="1 2">
    <name type="scientific">Multifurca ochricompacta</name>
    <dbReference type="NCBI Taxonomy" id="376703"/>
    <lineage>
        <taxon>Eukaryota</taxon>
        <taxon>Fungi</taxon>
        <taxon>Dikarya</taxon>
        <taxon>Basidiomycota</taxon>
        <taxon>Agaricomycotina</taxon>
        <taxon>Agaricomycetes</taxon>
        <taxon>Russulales</taxon>
        <taxon>Russulaceae</taxon>
        <taxon>Multifurca</taxon>
    </lineage>
</organism>
<dbReference type="AlphaFoldDB" id="A0AAD4MCS7"/>
<evidence type="ECO:0000313" key="2">
    <source>
        <dbReference type="Proteomes" id="UP001203297"/>
    </source>
</evidence>
<dbReference type="EMBL" id="WTXG01000001">
    <property type="protein sequence ID" value="KAI0307991.1"/>
    <property type="molecule type" value="Genomic_DNA"/>
</dbReference>
<accession>A0AAD4MCS7</accession>
<evidence type="ECO:0000313" key="1">
    <source>
        <dbReference type="EMBL" id="KAI0307991.1"/>
    </source>
</evidence>
<reference evidence="1" key="1">
    <citation type="journal article" date="2022" name="New Phytol.">
        <title>Evolutionary transition to the ectomycorrhizal habit in the genomes of a hyperdiverse lineage of mushroom-forming fungi.</title>
        <authorList>
            <person name="Looney B."/>
            <person name="Miyauchi S."/>
            <person name="Morin E."/>
            <person name="Drula E."/>
            <person name="Courty P.E."/>
            <person name="Kohler A."/>
            <person name="Kuo A."/>
            <person name="LaButti K."/>
            <person name="Pangilinan J."/>
            <person name="Lipzen A."/>
            <person name="Riley R."/>
            <person name="Andreopoulos W."/>
            <person name="He G."/>
            <person name="Johnson J."/>
            <person name="Nolan M."/>
            <person name="Tritt A."/>
            <person name="Barry K.W."/>
            <person name="Grigoriev I.V."/>
            <person name="Nagy L.G."/>
            <person name="Hibbett D."/>
            <person name="Henrissat B."/>
            <person name="Matheny P.B."/>
            <person name="Labbe J."/>
            <person name="Martin F.M."/>
        </authorList>
    </citation>
    <scope>NUCLEOTIDE SEQUENCE</scope>
    <source>
        <strain evidence="1">BPL690</strain>
    </source>
</reference>
<keyword evidence="2" id="KW-1185">Reference proteome</keyword>
<name>A0AAD4MCS7_9AGAM</name>
<sequence>MRFVNTLMPASAANTRVALQVVPPSFLSAIAVAMSLLDSFTEPPFARTSARYSSCVDSSPILTLPWIMPMVAGIAPPERTCRSTDLAVSKLMGYGIPWVTIVVSRATKGRFSTRACWTSGWTSMGIPLSRAETRDDGSPLELFTEVENFRVIPRSIT</sequence>
<proteinExistence type="predicted"/>